<dbReference type="InterPro" id="IPR007846">
    <property type="entry name" value="RRM_NUP35_dom"/>
</dbReference>
<dbReference type="AlphaFoldDB" id="A0A7J6NPJ2"/>
<gene>
    <name evidence="4" type="ORF">FOZ60_006076</name>
</gene>
<keyword evidence="1" id="KW-0906">Nuclear pore complex</keyword>
<dbReference type="PROSITE" id="PS51472">
    <property type="entry name" value="RRM_NUP35"/>
    <property type="match status" value="1"/>
</dbReference>
<dbReference type="Pfam" id="PF05172">
    <property type="entry name" value="RRM_Nup35"/>
    <property type="match status" value="1"/>
</dbReference>
<evidence type="ECO:0000256" key="1">
    <source>
        <dbReference type="PROSITE-ProRule" id="PRU00804"/>
    </source>
</evidence>
<sequence length="274" mass="28447">MFRPPSNDTPPRGGLFGHSDDKATGQQQTYGLKQQQADLFGDSGAPAAQRGFISSDPLDYASREDLPPPGGDDIPTMFSSFPTKGTAAAGSSGRGLLDTSGIMQNRSGAYTADDAGFGPLASVGGSLGGLSSMGAGRSSGCWVTVFGFAPAMAVAVRHHIEAVIGEKVVECRVGNGNFIHVCLPSQAAARNCLQLSGSVLFEGTMIGIVPCTSPLINSEADEEANDVGYALPSSGDGRDSSSRRKSDRLTATLAPQVEGLMAPVWQIMDWLFDV</sequence>
<feature type="compositionally biased region" description="Low complexity" evidence="2">
    <location>
        <begin position="24"/>
        <end position="36"/>
    </location>
</feature>
<protein>
    <recommendedName>
        <fullName evidence="3">RRM Nup35-type domain-containing protein</fullName>
    </recommendedName>
</protein>
<name>A0A7J6NPJ2_PEROL</name>
<evidence type="ECO:0000256" key="2">
    <source>
        <dbReference type="SAM" id="MobiDB-lite"/>
    </source>
</evidence>
<evidence type="ECO:0000313" key="4">
    <source>
        <dbReference type="EMBL" id="KAF4685802.1"/>
    </source>
</evidence>
<keyword evidence="1" id="KW-0539">Nucleus</keyword>
<dbReference type="OrthoDB" id="432677at2759"/>
<feature type="compositionally biased region" description="Basic and acidic residues" evidence="2">
    <location>
        <begin position="236"/>
        <end position="247"/>
    </location>
</feature>
<keyword evidence="1" id="KW-0653">Protein transport</keyword>
<proteinExistence type="predicted"/>
<feature type="region of interest" description="Disordered" evidence="2">
    <location>
        <begin position="227"/>
        <end position="247"/>
    </location>
</feature>
<keyword evidence="1" id="KW-0811">Translocation</keyword>
<reference evidence="4 5" key="1">
    <citation type="submission" date="2020-04" db="EMBL/GenBank/DDBJ databases">
        <title>Perkinsus olseni comparative genomics.</title>
        <authorList>
            <person name="Bogema D.R."/>
        </authorList>
    </citation>
    <scope>NUCLEOTIDE SEQUENCE [LARGE SCALE GENOMIC DNA]</scope>
    <source>
        <strain evidence="4">00978-12</strain>
    </source>
</reference>
<dbReference type="Gene3D" id="3.30.70.330">
    <property type="match status" value="1"/>
</dbReference>
<dbReference type="GO" id="GO:0005643">
    <property type="term" value="C:nuclear pore"/>
    <property type="evidence" value="ECO:0007669"/>
    <property type="project" value="UniProtKB-UniRule"/>
</dbReference>
<dbReference type="GO" id="GO:0051028">
    <property type="term" value="P:mRNA transport"/>
    <property type="evidence" value="ECO:0007669"/>
    <property type="project" value="UniProtKB-UniRule"/>
</dbReference>
<keyword evidence="1" id="KW-0813">Transport</keyword>
<dbReference type="EMBL" id="JABANP010000248">
    <property type="protein sequence ID" value="KAF4685802.1"/>
    <property type="molecule type" value="Genomic_DNA"/>
</dbReference>
<feature type="region of interest" description="Disordered" evidence="2">
    <location>
        <begin position="1"/>
        <end position="94"/>
    </location>
</feature>
<comment type="caution">
    <text evidence="4">The sequence shown here is derived from an EMBL/GenBank/DDBJ whole genome shotgun (WGS) entry which is preliminary data.</text>
</comment>
<keyword evidence="1" id="KW-0509">mRNA transport</keyword>
<dbReference type="Proteomes" id="UP000541610">
    <property type="component" value="Unassembled WGS sequence"/>
</dbReference>
<dbReference type="InterPro" id="IPR012677">
    <property type="entry name" value="Nucleotide-bd_a/b_plait_sf"/>
</dbReference>
<accession>A0A7J6NPJ2</accession>
<organism evidence="4 5">
    <name type="scientific">Perkinsus olseni</name>
    <name type="common">Perkinsus atlanticus</name>
    <dbReference type="NCBI Taxonomy" id="32597"/>
    <lineage>
        <taxon>Eukaryota</taxon>
        <taxon>Sar</taxon>
        <taxon>Alveolata</taxon>
        <taxon>Perkinsozoa</taxon>
        <taxon>Perkinsea</taxon>
        <taxon>Perkinsida</taxon>
        <taxon>Perkinsidae</taxon>
        <taxon>Perkinsus</taxon>
    </lineage>
</organism>
<evidence type="ECO:0000313" key="5">
    <source>
        <dbReference type="Proteomes" id="UP000541610"/>
    </source>
</evidence>
<evidence type="ECO:0000259" key="3">
    <source>
        <dbReference type="PROSITE" id="PS51472"/>
    </source>
</evidence>
<feature type="domain" description="RRM Nup35-type" evidence="3">
    <location>
        <begin position="137"/>
        <end position="218"/>
    </location>
</feature>